<dbReference type="GO" id="GO:0005829">
    <property type="term" value="C:cytosol"/>
    <property type="evidence" value="ECO:0007669"/>
    <property type="project" value="TreeGrafter"/>
</dbReference>
<evidence type="ECO:0000313" key="5">
    <source>
        <dbReference type="Proteomes" id="UP000263377"/>
    </source>
</evidence>
<proteinExistence type="inferred from homology"/>
<dbReference type="InterPro" id="IPR011051">
    <property type="entry name" value="RmlC_Cupin_sf"/>
</dbReference>
<evidence type="ECO:0000256" key="2">
    <source>
        <dbReference type="ARBA" id="ARBA00023235"/>
    </source>
</evidence>
<dbReference type="Pfam" id="PF00908">
    <property type="entry name" value="dTDP_sugar_isom"/>
    <property type="match status" value="1"/>
</dbReference>
<dbReference type="InterPro" id="IPR014710">
    <property type="entry name" value="RmlC-like_jellyroll"/>
</dbReference>
<dbReference type="PANTHER" id="PTHR21047:SF2">
    <property type="entry name" value="THYMIDINE DIPHOSPHO-4-KETO-RHAMNOSE 3,5-EPIMERASE"/>
    <property type="match status" value="1"/>
</dbReference>
<evidence type="ECO:0000256" key="3">
    <source>
        <dbReference type="SAM" id="MobiDB-lite"/>
    </source>
</evidence>
<keyword evidence="2" id="KW-0413">Isomerase</keyword>
<comment type="similarity">
    <text evidence="1">Belongs to the dTDP-4-dehydrorhamnose 3,5-epimerase family.</text>
</comment>
<comment type="caution">
    <text evidence="4">The sequence shown here is derived from an EMBL/GenBank/DDBJ whole genome shotgun (WGS) entry which is preliminary data.</text>
</comment>
<dbReference type="Proteomes" id="UP000263377">
    <property type="component" value="Unassembled WGS sequence"/>
</dbReference>
<dbReference type="GO" id="GO:0000271">
    <property type="term" value="P:polysaccharide biosynthetic process"/>
    <property type="evidence" value="ECO:0007669"/>
    <property type="project" value="TreeGrafter"/>
</dbReference>
<protein>
    <submittedName>
        <fullName evidence="4">dTDP-4-keto-6-deoxy-D-glucose epimerase</fullName>
    </submittedName>
</protein>
<dbReference type="EMBL" id="QVIG01000001">
    <property type="protein sequence ID" value="RGD61752.1"/>
    <property type="molecule type" value="Genomic_DNA"/>
</dbReference>
<accession>A0A373A254</accession>
<reference evidence="4 5" key="1">
    <citation type="submission" date="2018-08" db="EMBL/GenBank/DDBJ databases">
        <title>Diversity &amp; Physiological Properties of Lignin-Decomposing Actinobacteria from Soil.</title>
        <authorList>
            <person name="Roh S.G."/>
            <person name="Kim S.B."/>
        </authorList>
    </citation>
    <scope>NUCLEOTIDE SEQUENCE [LARGE SCALE GENOMIC DNA]</scope>
    <source>
        <strain evidence="4 5">MMS17-GH009</strain>
    </source>
</reference>
<keyword evidence="5" id="KW-1185">Reference proteome</keyword>
<feature type="compositionally biased region" description="Basic and acidic residues" evidence="3">
    <location>
        <begin position="81"/>
        <end position="91"/>
    </location>
</feature>
<dbReference type="GO" id="GO:0019305">
    <property type="term" value="P:dTDP-rhamnose biosynthetic process"/>
    <property type="evidence" value="ECO:0007669"/>
    <property type="project" value="TreeGrafter"/>
</dbReference>
<dbReference type="PANTHER" id="PTHR21047">
    <property type="entry name" value="DTDP-6-DEOXY-D-GLUCOSE-3,5 EPIMERASE"/>
    <property type="match status" value="1"/>
</dbReference>
<evidence type="ECO:0000256" key="1">
    <source>
        <dbReference type="ARBA" id="ARBA00010154"/>
    </source>
</evidence>
<name>A0A373A254_9ACTN</name>
<feature type="compositionally biased region" description="Basic residues" evidence="3">
    <location>
        <begin position="8"/>
        <end position="17"/>
    </location>
</feature>
<dbReference type="SUPFAM" id="SSF51182">
    <property type="entry name" value="RmlC-like cupins"/>
    <property type="match status" value="1"/>
</dbReference>
<feature type="region of interest" description="Disordered" evidence="3">
    <location>
        <begin position="1"/>
        <end position="102"/>
    </location>
</feature>
<sequence length="288" mass="31679">MPLEGFPRHARTRHRLLTHASDRRRPARRPGASARYHPDQRCVRSRAPCSRRPRPLRGVPHGVLGRTQHRCPRCARTAGPPRRDPPRRGGPDQRAGLVRRGRPPVRARPLAVPGAFAFEANAHHDVRGELQEFFREDVFRAATGRTFRLAQANTVVSRLGALRGISVATAGHAKYLTCTDGAVLDALVDLRTGSAAFGSWHLEHLDAERRTSLFVPPGVGHATLALADRSSVTYLLSELHRPEKFLTIDPLDADLAIEWPPEPASVVVGNSLSLVEALDRNLLPGYSA</sequence>
<dbReference type="Gene3D" id="2.60.120.10">
    <property type="entry name" value="Jelly Rolls"/>
    <property type="match status" value="1"/>
</dbReference>
<dbReference type="GO" id="GO:0008830">
    <property type="term" value="F:dTDP-4-dehydrorhamnose 3,5-epimerase activity"/>
    <property type="evidence" value="ECO:0007669"/>
    <property type="project" value="InterPro"/>
</dbReference>
<evidence type="ECO:0000313" key="4">
    <source>
        <dbReference type="EMBL" id="RGD61752.1"/>
    </source>
</evidence>
<dbReference type="InterPro" id="IPR000888">
    <property type="entry name" value="RmlC-like"/>
</dbReference>
<dbReference type="AlphaFoldDB" id="A0A373A254"/>
<organism evidence="4 5">
    <name type="scientific">Kitasatospora xanthocidica</name>
    <dbReference type="NCBI Taxonomy" id="83382"/>
    <lineage>
        <taxon>Bacteria</taxon>
        <taxon>Bacillati</taxon>
        <taxon>Actinomycetota</taxon>
        <taxon>Actinomycetes</taxon>
        <taxon>Kitasatosporales</taxon>
        <taxon>Streptomycetaceae</taxon>
        <taxon>Kitasatospora</taxon>
    </lineage>
</organism>
<gene>
    <name evidence="4" type="ORF">DR950_31990</name>
</gene>